<dbReference type="GO" id="GO:0000902">
    <property type="term" value="P:cell morphogenesis"/>
    <property type="evidence" value="ECO:0007669"/>
    <property type="project" value="InterPro"/>
</dbReference>
<sequence length="217" mass="24131">MKSEPLVLKGTKQGLMIIVRDVIEVSKFKEKLKEKFHRSKGFFTGGDVIIDLGNMEISEEDKQKIRDILKKDYDMNLKEIKNYRSHPKDFIIKPPKSVCDTFIIKKTLRSGQKINCNGSLIILGDVNPGAEVIATGDILVFGVLRGTAHAGAAGDSGALVAAFRLQPTQLRIADKFSRAPDGETVIPDYPEVAVIREGNIYIEPYLNLVEKNFKEGI</sequence>
<comment type="similarity">
    <text evidence="1 7">Belongs to the MinC family.</text>
</comment>
<evidence type="ECO:0000256" key="6">
    <source>
        <dbReference type="ARBA" id="ARBA00046874"/>
    </source>
</evidence>
<dbReference type="NCBIfam" id="TIGR01222">
    <property type="entry name" value="minC"/>
    <property type="match status" value="1"/>
</dbReference>
<dbReference type="EMBL" id="CP059066">
    <property type="protein sequence ID" value="QSQ09533.1"/>
    <property type="molecule type" value="Genomic_DNA"/>
</dbReference>
<comment type="subunit">
    <text evidence="6 7">Interacts with MinD and FtsZ.</text>
</comment>
<dbReference type="Pfam" id="PF03775">
    <property type="entry name" value="MinC_C"/>
    <property type="match status" value="1"/>
</dbReference>
<evidence type="ECO:0000256" key="7">
    <source>
        <dbReference type="HAMAP-Rule" id="MF_00267"/>
    </source>
</evidence>
<dbReference type="InterPro" id="IPR005526">
    <property type="entry name" value="Septum_form_inhib_MinC_C"/>
</dbReference>
<proteinExistence type="inferred from homology"/>
<dbReference type="AlphaFoldDB" id="A0A8A0RMQ2"/>
<accession>A0A8A0RMQ2</accession>
<reference evidence="10" key="1">
    <citation type="submission" date="2020-07" db="EMBL/GenBank/DDBJ databases">
        <title>Koleobacter methoxysyntrophicus gen. nov., sp. nov., a novel anaerobic bacterium isolated from deep subsurface oil field and proposal of Koleobacterales ord. nov. in the phylum Firmicutes.</title>
        <authorList>
            <person name="Sakamoto S."/>
            <person name="Tamaki H."/>
        </authorList>
    </citation>
    <scope>NUCLEOTIDE SEQUENCE</scope>
    <source>
        <strain evidence="10">NRmbB1</strain>
    </source>
</reference>
<evidence type="ECO:0000256" key="5">
    <source>
        <dbReference type="ARBA" id="ARBA00025606"/>
    </source>
</evidence>
<keyword evidence="3 7" id="KW-0717">Septation</keyword>
<keyword evidence="4 7" id="KW-0131">Cell cycle</keyword>
<dbReference type="SUPFAM" id="SSF63848">
    <property type="entry name" value="Cell-division inhibitor MinC, C-terminal domain"/>
    <property type="match status" value="1"/>
</dbReference>
<protein>
    <recommendedName>
        <fullName evidence="7">Probable septum site-determining protein MinC</fullName>
    </recommendedName>
</protein>
<dbReference type="KEGG" id="kme:H0A61_01904"/>
<dbReference type="Gene3D" id="2.160.20.70">
    <property type="match status" value="1"/>
</dbReference>
<dbReference type="RefSeq" id="WP_206706888.1">
    <property type="nucleotide sequence ID" value="NZ_CP059066.1"/>
</dbReference>
<feature type="domain" description="Septum formation inhibitor MinC N-terminal" evidence="9">
    <location>
        <begin position="7"/>
        <end position="71"/>
    </location>
</feature>
<evidence type="ECO:0000256" key="4">
    <source>
        <dbReference type="ARBA" id="ARBA00023306"/>
    </source>
</evidence>
<dbReference type="Pfam" id="PF05209">
    <property type="entry name" value="MinC_N"/>
    <property type="match status" value="1"/>
</dbReference>
<dbReference type="GO" id="GO:1901891">
    <property type="term" value="P:regulation of cell septum assembly"/>
    <property type="evidence" value="ECO:0007669"/>
    <property type="project" value="InterPro"/>
</dbReference>
<dbReference type="InterPro" id="IPR016098">
    <property type="entry name" value="CAP/MinC_C"/>
</dbReference>
<dbReference type="InterPro" id="IPR013033">
    <property type="entry name" value="MinC"/>
</dbReference>
<dbReference type="GO" id="GO:0000917">
    <property type="term" value="P:division septum assembly"/>
    <property type="evidence" value="ECO:0007669"/>
    <property type="project" value="UniProtKB-KW"/>
</dbReference>
<comment type="function">
    <text evidence="5 7">Cell division inhibitor that blocks the formation of polar Z ring septums. Rapidly oscillates between the poles of the cell to destabilize FtsZ filaments that have formed before they mature into polar Z rings. Prevents FtsZ polymerization.</text>
</comment>
<dbReference type="PANTHER" id="PTHR34108">
    <property type="entry name" value="SEPTUM SITE-DETERMINING PROTEIN MINC"/>
    <property type="match status" value="1"/>
</dbReference>
<evidence type="ECO:0000313" key="10">
    <source>
        <dbReference type="EMBL" id="QSQ09533.1"/>
    </source>
</evidence>
<evidence type="ECO:0000256" key="1">
    <source>
        <dbReference type="ARBA" id="ARBA00006291"/>
    </source>
</evidence>
<gene>
    <name evidence="7 10" type="primary">minC</name>
    <name evidence="10" type="ORF">H0A61_01904</name>
</gene>
<dbReference type="InterPro" id="IPR007874">
    <property type="entry name" value="MinC_N"/>
</dbReference>
<dbReference type="GO" id="GO:0051302">
    <property type="term" value="P:regulation of cell division"/>
    <property type="evidence" value="ECO:0007669"/>
    <property type="project" value="InterPro"/>
</dbReference>
<dbReference type="Proteomes" id="UP000662904">
    <property type="component" value="Chromosome"/>
</dbReference>
<evidence type="ECO:0000259" key="8">
    <source>
        <dbReference type="Pfam" id="PF03775"/>
    </source>
</evidence>
<keyword evidence="2 7" id="KW-0132">Cell division</keyword>
<name>A0A8A0RMQ2_9FIRM</name>
<evidence type="ECO:0000313" key="11">
    <source>
        <dbReference type="Proteomes" id="UP000662904"/>
    </source>
</evidence>
<keyword evidence="11" id="KW-1185">Reference proteome</keyword>
<organism evidence="10 11">
    <name type="scientific">Koleobacter methoxysyntrophicus</name>
    <dbReference type="NCBI Taxonomy" id="2751313"/>
    <lineage>
        <taxon>Bacteria</taxon>
        <taxon>Bacillati</taxon>
        <taxon>Bacillota</taxon>
        <taxon>Clostridia</taxon>
        <taxon>Koleobacterales</taxon>
        <taxon>Koleobacteraceae</taxon>
        <taxon>Koleobacter</taxon>
    </lineage>
</organism>
<evidence type="ECO:0000256" key="3">
    <source>
        <dbReference type="ARBA" id="ARBA00023210"/>
    </source>
</evidence>
<feature type="domain" description="Septum formation inhibitor MinC C-terminal" evidence="8">
    <location>
        <begin position="103"/>
        <end position="203"/>
    </location>
</feature>
<evidence type="ECO:0000259" key="9">
    <source>
        <dbReference type="Pfam" id="PF05209"/>
    </source>
</evidence>
<evidence type="ECO:0000256" key="2">
    <source>
        <dbReference type="ARBA" id="ARBA00022618"/>
    </source>
</evidence>
<dbReference type="PANTHER" id="PTHR34108:SF1">
    <property type="entry name" value="SEPTUM SITE-DETERMINING PROTEIN MINC"/>
    <property type="match status" value="1"/>
</dbReference>
<dbReference type="Gene3D" id="3.30.160.540">
    <property type="match status" value="1"/>
</dbReference>
<dbReference type="HAMAP" id="MF_00267">
    <property type="entry name" value="MinC"/>
    <property type="match status" value="1"/>
</dbReference>
<dbReference type="InterPro" id="IPR036145">
    <property type="entry name" value="MinC_C_sf"/>
</dbReference>